<dbReference type="EMBL" id="JAODUO010000048">
    <property type="protein sequence ID" value="KAK2191650.1"/>
    <property type="molecule type" value="Genomic_DNA"/>
</dbReference>
<gene>
    <name evidence="3" type="ORF">NP493_48g02017</name>
</gene>
<feature type="transmembrane region" description="Helical" evidence="2">
    <location>
        <begin position="65"/>
        <end position="85"/>
    </location>
</feature>
<feature type="region of interest" description="Disordered" evidence="1">
    <location>
        <begin position="97"/>
        <end position="142"/>
    </location>
</feature>
<name>A0AAD9UJJ4_RIDPI</name>
<accession>A0AAD9UJJ4</accession>
<feature type="transmembrane region" description="Helical" evidence="2">
    <location>
        <begin position="12"/>
        <end position="28"/>
    </location>
</feature>
<evidence type="ECO:0000256" key="1">
    <source>
        <dbReference type="SAM" id="MobiDB-lite"/>
    </source>
</evidence>
<evidence type="ECO:0000313" key="3">
    <source>
        <dbReference type="EMBL" id="KAK2191650.1"/>
    </source>
</evidence>
<reference evidence="3" key="1">
    <citation type="journal article" date="2023" name="Mol. Biol. Evol.">
        <title>Third-Generation Sequencing Reveals the Adaptive Role of the Epigenome in Three Deep-Sea Polychaetes.</title>
        <authorList>
            <person name="Perez M."/>
            <person name="Aroh O."/>
            <person name="Sun Y."/>
            <person name="Lan Y."/>
            <person name="Juniper S.K."/>
            <person name="Young C.R."/>
            <person name="Angers B."/>
            <person name="Qian P.Y."/>
        </authorList>
    </citation>
    <scope>NUCLEOTIDE SEQUENCE</scope>
    <source>
        <strain evidence="3">R07B-5</strain>
    </source>
</reference>
<sequence>MIPRGIGGAQGLNAFAVTFHGMTAYWFLPFDPIVMMNLIIFFISLLAGLSAFIAAGALKKSARTLVYCSIVVYVEHIGISIWAIVVCREALRATESSGGETRDTLAENSGGTPDRAAQQSKYPMQRLSQQTGQDNGPGARTSGVVNLSATSEYVSLLQNKAAMLAHSRCRGRRGKVAIKQVAGEEVVMRKDFLESNSTFPGDLKIPLGRSEQFRGENVLDIVLSSQKEFVDNVKI</sequence>
<keyword evidence="2" id="KW-0812">Transmembrane</keyword>
<evidence type="ECO:0000256" key="2">
    <source>
        <dbReference type="SAM" id="Phobius"/>
    </source>
</evidence>
<comment type="caution">
    <text evidence="3">The sequence shown here is derived from an EMBL/GenBank/DDBJ whole genome shotgun (WGS) entry which is preliminary data.</text>
</comment>
<protein>
    <submittedName>
        <fullName evidence="3">Uncharacterized protein</fullName>
    </submittedName>
</protein>
<organism evidence="3 4">
    <name type="scientific">Ridgeia piscesae</name>
    <name type="common">Tubeworm</name>
    <dbReference type="NCBI Taxonomy" id="27915"/>
    <lineage>
        <taxon>Eukaryota</taxon>
        <taxon>Metazoa</taxon>
        <taxon>Spiralia</taxon>
        <taxon>Lophotrochozoa</taxon>
        <taxon>Annelida</taxon>
        <taxon>Polychaeta</taxon>
        <taxon>Sedentaria</taxon>
        <taxon>Canalipalpata</taxon>
        <taxon>Sabellida</taxon>
        <taxon>Siboglinidae</taxon>
        <taxon>Ridgeia</taxon>
    </lineage>
</organism>
<evidence type="ECO:0000313" key="4">
    <source>
        <dbReference type="Proteomes" id="UP001209878"/>
    </source>
</evidence>
<keyword evidence="4" id="KW-1185">Reference proteome</keyword>
<dbReference type="Proteomes" id="UP001209878">
    <property type="component" value="Unassembled WGS sequence"/>
</dbReference>
<keyword evidence="2" id="KW-1133">Transmembrane helix</keyword>
<keyword evidence="2" id="KW-0472">Membrane</keyword>
<dbReference type="AlphaFoldDB" id="A0AAD9UJJ4"/>
<proteinExistence type="predicted"/>
<feature type="transmembrane region" description="Helical" evidence="2">
    <location>
        <begin position="34"/>
        <end position="58"/>
    </location>
</feature>
<feature type="compositionally biased region" description="Polar residues" evidence="1">
    <location>
        <begin position="106"/>
        <end position="134"/>
    </location>
</feature>